<proteinExistence type="predicted"/>
<organism evidence="1">
    <name type="scientific">bioreactor metagenome</name>
    <dbReference type="NCBI Taxonomy" id="1076179"/>
    <lineage>
        <taxon>unclassified sequences</taxon>
        <taxon>metagenomes</taxon>
        <taxon>ecological metagenomes</taxon>
    </lineage>
</organism>
<comment type="caution">
    <text evidence="1">The sequence shown here is derived from an EMBL/GenBank/DDBJ whole genome shotgun (WGS) entry which is preliminary data.</text>
</comment>
<name>A0A645FEL1_9ZZZZ</name>
<gene>
    <name evidence="1" type="ORF">SDC9_159346</name>
</gene>
<sequence>MTCPKILIFQERIKVLLGFPVFSCQPDFEALLPVKINQSNFQILRCQVIGDQGKVCHVHRTGVYVRTVHFRMLRCQIALQLGHAGQDDPVAILDQSGLQSFAIH</sequence>
<dbReference type="EMBL" id="VSSQ01058309">
    <property type="protein sequence ID" value="MPN12036.1"/>
    <property type="molecule type" value="Genomic_DNA"/>
</dbReference>
<evidence type="ECO:0000313" key="1">
    <source>
        <dbReference type="EMBL" id="MPN12036.1"/>
    </source>
</evidence>
<accession>A0A645FEL1</accession>
<protein>
    <submittedName>
        <fullName evidence="1">Uncharacterized protein</fullName>
    </submittedName>
</protein>
<reference evidence="1" key="1">
    <citation type="submission" date="2019-08" db="EMBL/GenBank/DDBJ databases">
        <authorList>
            <person name="Kucharzyk K."/>
            <person name="Murdoch R.W."/>
            <person name="Higgins S."/>
            <person name="Loffler F."/>
        </authorList>
    </citation>
    <scope>NUCLEOTIDE SEQUENCE</scope>
</reference>
<dbReference type="AlphaFoldDB" id="A0A645FEL1"/>